<evidence type="ECO:0000313" key="3">
    <source>
        <dbReference type="EMBL" id="MDT0675606.1"/>
    </source>
</evidence>
<dbReference type="PROSITE" id="PS51257">
    <property type="entry name" value="PROKAR_LIPOPROTEIN"/>
    <property type="match status" value="1"/>
</dbReference>
<dbReference type="Proteomes" id="UP001262582">
    <property type="component" value="Unassembled WGS sequence"/>
</dbReference>
<comment type="caution">
    <text evidence="3">The sequence shown here is derived from an EMBL/GenBank/DDBJ whole genome shotgun (WGS) entry which is preliminary data.</text>
</comment>
<feature type="domain" description="DUF4136" evidence="2">
    <location>
        <begin position="25"/>
        <end position="176"/>
    </location>
</feature>
<reference evidence="3 4" key="1">
    <citation type="submission" date="2023-09" db="EMBL/GenBank/DDBJ databases">
        <authorList>
            <person name="Rey-Velasco X."/>
        </authorList>
    </citation>
    <scope>NUCLEOTIDE SEQUENCE [LARGE SCALE GENOMIC DNA]</scope>
    <source>
        <strain evidence="3 4">F117</strain>
    </source>
</reference>
<dbReference type="Gene3D" id="3.30.160.670">
    <property type="match status" value="1"/>
</dbReference>
<proteinExistence type="predicted"/>
<evidence type="ECO:0000313" key="4">
    <source>
        <dbReference type="Proteomes" id="UP001262582"/>
    </source>
</evidence>
<organism evidence="3 4">
    <name type="scientific">Autumnicola musiva</name>
    <dbReference type="NCBI Taxonomy" id="3075589"/>
    <lineage>
        <taxon>Bacteria</taxon>
        <taxon>Pseudomonadati</taxon>
        <taxon>Bacteroidota</taxon>
        <taxon>Flavobacteriia</taxon>
        <taxon>Flavobacteriales</taxon>
        <taxon>Flavobacteriaceae</taxon>
        <taxon>Autumnicola</taxon>
    </lineage>
</organism>
<keyword evidence="1" id="KW-0732">Signal</keyword>
<dbReference type="Pfam" id="PF13590">
    <property type="entry name" value="DUF4136"/>
    <property type="match status" value="1"/>
</dbReference>
<name>A0ABU3D2G3_9FLAO</name>
<dbReference type="EMBL" id="JAVRHK010000002">
    <property type="protein sequence ID" value="MDT0675606.1"/>
    <property type="molecule type" value="Genomic_DNA"/>
</dbReference>
<keyword evidence="4" id="KW-1185">Reference proteome</keyword>
<evidence type="ECO:0000259" key="2">
    <source>
        <dbReference type="Pfam" id="PF13590"/>
    </source>
</evidence>
<feature type="signal peptide" evidence="1">
    <location>
        <begin position="1"/>
        <end position="26"/>
    </location>
</feature>
<feature type="chain" id="PRO_5046511036" evidence="1">
    <location>
        <begin position="27"/>
        <end position="180"/>
    </location>
</feature>
<evidence type="ECO:0000256" key="1">
    <source>
        <dbReference type="SAM" id="SignalP"/>
    </source>
</evidence>
<protein>
    <submittedName>
        <fullName evidence="3">DUF4136 domain-containing protein</fullName>
    </submittedName>
</protein>
<dbReference type="RefSeq" id="WP_311502009.1">
    <property type="nucleotide sequence ID" value="NZ_JAVRHK010000002.1"/>
</dbReference>
<accession>A0ABU3D2G3</accession>
<sequence>MKILKFTPFLLLATVLITSCSTVQVASDYDREANFGSYNTYAFFKPGIDKAEISDLDKKRILRAIEQEMNKKGFTKSENPDLLVSIFTKTNENINIYQNNMPGWGYGWGWSPWYWGSGYNTVNRTSEGTLYLDLIDSEDMELVWQGMGTAALAEKVERKQERINEIVSKILEKYPPGSNE</sequence>
<dbReference type="InterPro" id="IPR025411">
    <property type="entry name" value="DUF4136"/>
</dbReference>
<gene>
    <name evidence="3" type="ORF">RM539_03290</name>
</gene>